<proteinExistence type="inferred from homology"/>
<dbReference type="InterPro" id="IPR000182">
    <property type="entry name" value="GNAT_dom"/>
</dbReference>
<protein>
    <recommendedName>
        <fullName evidence="3">N-acetyltransferase domain-containing protein</fullName>
    </recommendedName>
</protein>
<evidence type="ECO:0000256" key="1">
    <source>
        <dbReference type="ARBA" id="ARBA00011047"/>
    </source>
</evidence>
<comment type="similarity">
    <text evidence="1">Belongs to the CDC123 family.</text>
</comment>
<dbReference type="InterPro" id="IPR016181">
    <property type="entry name" value="Acyl_CoA_acyltransferase"/>
</dbReference>
<feature type="domain" description="N-acetyltransferase" evidence="3">
    <location>
        <begin position="7"/>
        <end position="160"/>
    </location>
</feature>
<accession>A0A1J8PEW1</accession>
<dbReference type="STRING" id="180088.A0A1J8PEW1"/>
<dbReference type="CDD" id="cd04301">
    <property type="entry name" value="NAT_SF"/>
    <property type="match status" value="1"/>
</dbReference>
<keyword evidence="5" id="KW-1185">Reference proteome</keyword>
<dbReference type="SUPFAM" id="SSF55729">
    <property type="entry name" value="Acyl-CoA N-acyltransferases (Nat)"/>
    <property type="match status" value="1"/>
</dbReference>
<dbReference type="EMBL" id="LVVM01006554">
    <property type="protein sequence ID" value="OJA07782.1"/>
    <property type="molecule type" value="Genomic_DNA"/>
</dbReference>
<dbReference type="Pfam" id="PF13302">
    <property type="entry name" value="Acetyltransf_3"/>
    <property type="match status" value="1"/>
</dbReference>
<dbReference type="AlphaFoldDB" id="A0A1J8PEW1"/>
<organism evidence="4 5">
    <name type="scientific">Rhizopogon vesiculosus</name>
    <dbReference type="NCBI Taxonomy" id="180088"/>
    <lineage>
        <taxon>Eukaryota</taxon>
        <taxon>Fungi</taxon>
        <taxon>Dikarya</taxon>
        <taxon>Basidiomycota</taxon>
        <taxon>Agaricomycotina</taxon>
        <taxon>Agaricomycetes</taxon>
        <taxon>Agaricomycetidae</taxon>
        <taxon>Boletales</taxon>
        <taxon>Suillineae</taxon>
        <taxon>Rhizopogonaceae</taxon>
        <taxon>Rhizopogon</taxon>
    </lineage>
</organism>
<reference evidence="4 5" key="1">
    <citation type="submission" date="2016-03" db="EMBL/GenBank/DDBJ databases">
        <title>Comparative genomics of the ectomycorrhizal sister species Rhizopogon vinicolor and Rhizopogon vesiculosus (Basidiomycota: Boletales) reveals a divergence of the mating type B locus.</title>
        <authorList>
            <person name="Mujic A.B."/>
            <person name="Kuo A."/>
            <person name="Tritt A."/>
            <person name="Lipzen A."/>
            <person name="Chen C."/>
            <person name="Johnson J."/>
            <person name="Sharma A."/>
            <person name="Barry K."/>
            <person name="Grigoriev I.V."/>
            <person name="Spatafora J.W."/>
        </authorList>
    </citation>
    <scope>NUCLEOTIDE SEQUENCE [LARGE SCALE GENOMIC DNA]</scope>
    <source>
        <strain evidence="4 5">AM-OR11-056</strain>
    </source>
</reference>
<dbReference type="Pfam" id="PF07065">
    <property type="entry name" value="D123"/>
    <property type="match status" value="1"/>
</dbReference>
<dbReference type="Gene3D" id="3.40.630.30">
    <property type="match status" value="1"/>
</dbReference>
<evidence type="ECO:0000313" key="4">
    <source>
        <dbReference type="EMBL" id="OJA07782.1"/>
    </source>
</evidence>
<gene>
    <name evidence="4" type="ORF">AZE42_06730</name>
</gene>
<feature type="region of interest" description="Disordered" evidence="2">
    <location>
        <begin position="174"/>
        <end position="199"/>
    </location>
</feature>
<dbReference type="GO" id="GO:0016747">
    <property type="term" value="F:acyltransferase activity, transferring groups other than amino-acyl groups"/>
    <property type="evidence" value="ECO:0007669"/>
    <property type="project" value="InterPro"/>
</dbReference>
<evidence type="ECO:0000259" key="3">
    <source>
        <dbReference type="PROSITE" id="PS51186"/>
    </source>
</evidence>
<dbReference type="PROSITE" id="PS51186">
    <property type="entry name" value="GNAT"/>
    <property type="match status" value="1"/>
</dbReference>
<dbReference type="GO" id="GO:0005737">
    <property type="term" value="C:cytoplasm"/>
    <property type="evidence" value="ECO:0007669"/>
    <property type="project" value="TreeGrafter"/>
</dbReference>
<dbReference type="PANTHER" id="PTHR15323:SF6">
    <property type="entry name" value="CELL DIVISION CYCLE PROTEIN 123 HOMOLOG"/>
    <property type="match status" value="1"/>
</dbReference>
<sequence>MFTTERLVLRGFEDSDLDDLLALRNDARVMRGVSTDPIIPRPTKYKEFLKTLAENSTIWFTIVLKETGEFMGQCSIKWTEPVKNRDGLLGISMFPKFWGKGYGTEATTFIVDHAFRTLGVQRVSLTVLEGNEAAIAVYKKMWGQLIYAMFIKSTIVRPLDDAFKEYLDSDGVFVPEGSDNVPAQSSLSDDEDGDEDGGADAVGHSFSFPDLDERIRQIIREYGAVFPKLNFSSPKDASWVLPPSSPLKCTAPSDVYLLLKSSDFVSHDLSTDTVFEGCQYDASNPPSYELELVLRKWYPVDRSREFRCFVREGRLIGISQRDTNFYDFMSEPQTQQKIIGALQRLWEDNIKSRWHGPQQDYIFDVLMTRDLSRGHVLDFNPYAIRTDPLLFTYEELSSVFTLRSSTPELRIIDSPLHPATTRNVPAHQHNMLPIEALALSSGRGIDEFSDLWQKEIQRSMNDD</sequence>
<name>A0A1J8PEW1_9AGAM</name>
<dbReference type="InterPro" id="IPR009772">
    <property type="entry name" value="CDC123"/>
</dbReference>
<dbReference type="Proteomes" id="UP000183567">
    <property type="component" value="Unassembled WGS sequence"/>
</dbReference>
<evidence type="ECO:0000256" key="2">
    <source>
        <dbReference type="SAM" id="MobiDB-lite"/>
    </source>
</evidence>
<comment type="caution">
    <text evidence="4">The sequence shown here is derived from an EMBL/GenBank/DDBJ whole genome shotgun (WGS) entry which is preliminary data.</text>
</comment>
<dbReference type="PANTHER" id="PTHR15323">
    <property type="entry name" value="D123 PROTEIN"/>
    <property type="match status" value="1"/>
</dbReference>
<evidence type="ECO:0000313" key="5">
    <source>
        <dbReference type="Proteomes" id="UP000183567"/>
    </source>
</evidence>
<feature type="compositionally biased region" description="Acidic residues" evidence="2">
    <location>
        <begin position="188"/>
        <end position="198"/>
    </location>
</feature>
<dbReference type="OrthoDB" id="360540at2759"/>